<feature type="region of interest" description="Disordered" evidence="4">
    <location>
        <begin position="252"/>
        <end position="278"/>
    </location>
</feature>
<dbReference type="InterPro" id="IPR055178">
    <property type="entry name" value="RsdA/BaiN/AoA(So)-like_dom"/>
</dbReference>
<protein>
    <submittedName>
        <fullName evidence="8">Uncharacterized protein</fullName>
    </submittedName>
</protein>
<dbReference type="PRINTS" id="PR00368">
    <property type="entry name" value="FADPNR"/>
</dbReference>
<proteinExistence type="predicted"/>
<dbReference type="InterPro" id="IPR004792">
    <property type="entry name" value="BaiN-like"/>
</dbReference>
<keyword evidence="5" id="KW-1133">Transmembrane helix</keyword>
<feature type="transmembrane region" description="Helical" evidence="5">
    <location>
        <begin position="21"/>
        <end position="48"/>
    </location>
</feature>
<evidence type="ECO:0000256" key="4">
    <source>
        <dbReference type="SAM" id="MobiDB-lite"/>
    </source>
</evidence>
<evidence type="ECO:0000259" key="7">
    <source>
        <dbReference type="Pfam" id="PF22780"/>
    </source>
</evidence>
<dbReference type="Proteomes" id="UP001190700">
    <property type="component" value="Unassembled WGS sequence"/>
</dbReference>
<name>A0AAE0L8E8_9CHLO</name>
<dbReference type="InterPro" id="IPR036188">
    <property type="entry name" value="FAD/NAD-bd_sf"/>
</dbReference>
<evidence type="ECO:0000313" key="8">
    <source>
        <dbReference type="EMBL" id="KAK3275525.1"/>
    </source>
</evidence>
<dbReference type="Pfam" id="PF22780">
    <property type="entry name" value="HI0933_like_1st"/>
    <property type="match status" value="1"/>
</dbReference>
<dbReference type="AlphaFoldDB" id="A0AAE0L8E8"/>
<dbReference type="NCBIfam" id="TIGR00275">
    <property type="entry name" value="aminoacetone oxidase family FAD-binding enzyme"/>
    <property type="match status" value="1"/>
</dbReference>
<comment type="caution">
    <text evidence="8">The sequence shown here is derived from an EMBL/GenBank/DDBJ whole genome shotgun (WGS) entry which is preliminary data.</text>
</comment>
<dbReference type="Pfam" id="PF03486">
    <property type="entry name" value="HI0933_like"/>
    <property type="match status" value="1"/>
</dbReference>
<keyword evidence="3" id="KW-0274">FAD</keyword>
<comment type="cofactor">
    <cofactor evidence="1">
        <name>FAD</name>
        <dbReference type="ChEBI" id="CHEBI:57692"/>
    </cofactor>
</comment>
<dbReference type="InterPro" id="IPR023166">
    <property type="entry name" value="BaiN-like_dom_sf"/>
</dbReference>
<dbReference type="EMBL" id="LGRX02007174">
    <property type="protein sequence ID" value="KAK3275525.1"/>
    <property type="molecule type" value="Genomic_DNA"/>
</dbReference>
<accession>A0AAE0L8E8</accession>
<sequence length="461" mass="50776">MTRQRQRHPIDIDIRHDRRHSVITATTAISVTVIGGGAAGLAAAWFAAEEGAEVTVLERTKETGTKILMSGGSRCNVLPAEVELERDFFTEANPSQLRAMFRRFSLDECYWWLCDEAQVGLELALEEESNKYFPVSNSSREVRDRLVAGCMRRGVNFRYHSSVTELARTDDGCWACHLEDGHQVHSQRVVVATGGLSFPGVGTDGTGHRILQKCGHSLHPTYPALTPLTGPHPGGQQLAGVSMNIALQCSPGAEAEGASEPRGKASKRRRKKARKAQRTGMVFTHKGYSGPSVLDLSHHAVKALERRSARPQLHLDWTGEGQDVWRQRLEAKGKGLVATRLKRHLPARLVDALMHEAGLEDRNMSELRKGERLQLLEMLSRYELPYTGHQGYKKAEVTGGGVPLDEINISTMESRVLPGVYLCGEVCDVFGRIGGFNFYWAWVSGRLAGLGVAAPSIQHDA</sequence>
<evidence type="ECO:0000256" key="5">
    <source>
        <dbReference type="SAM" id="Phobius"/>
    </source>
</evidence>
<evidence type="ECO:0000259" key="6">
    <source>
        <dbReference type="Pfam" id="PF03486"/>
    </source>
</evidence>
<dbReference type="Gene3D" id="1.10.8.260">
    <property type="entry name" value="HI0933 insert domain-like"/>
    <property type="match status" value="1"/>
</dbReference>
<dbReference type="SUPFAM" id="SSF51905">
    <property type="entry name" value="FAD/NAD(P)-binding domain"/>
    <property type="match status" value="1"/>
</dbReference>
<keyword evidence="5" id="KW-0812">Transmembrane</keyword>
<evidence type="ECO:0000256" key="2">
    <source>
        <dbReference type="ARBA" id="ARBA00022630"/>
    </source>
</evidence>
<keyword evidence="2" id="KW-0285">Flavoprotein</keyword>
<dbReference type="SUPFAM" id="SSF160996">
    <property type="entry name" value="HI0933 insert domain-like"/>
    <property type="match status" value="1"/>
</dbReference>
<organism evidence="8 9">
    <name type="scientific">Cymbomonas tetramitiformis</name>
    <dbReference type="NCBI Taxonomy" id="36881"/>
    <lineage>
        <taxon>Eukaryota</taxon>
        <taxon>Viridiplantae</taxon>
        <taxon>Chlorophyta</taxon>
        <taxon>Pyramimonadophyceae</taxon>
        <taxon>Pyramimonadales</taxon>
        <taxon>Pyramimonadaceae</taxon>
        <taxon>Cymbomonas</taxon>
    </lineage>
</organism>
<feature type="compositionally biased region" description="Basic residues" evidence="4">
    <location>
        <begin position="264"/>
        <end position="277"/>
    </location>
</feature>
<dbReference type="PANTHER" id="PTHR42887">
    <property type="entry name" value="OS12G0638800 PROTEIN"/>
    <property type="match status" value="1"/>
</dbReference>
<dbReference type="PANTHER" id="PTHR42887:SF2">
    <property type="entry name" value="OS12G0638800 PROTEIN"/>
    <property type="match status" value="1"/>
</dbReference>
<dbReference type="PRINTS" id="PR00411">
    <property type="entry name" value="PNDRDTASEI"/>
</dbReference>
<gene>
    <name evidence="8" type="ORF">CYMTET_16348</name>
</gene>
<evidence type="ECO:0000256" key="3">
    <source>
        <dbReference type="ARBA" id="ARBA00022827"/>
    </source>
</evidence>
<dbReference type="Gene3D" id="3.50.50.60">
    <property type="entry name" value="FAD/NAD(P)-binding domain"/>
    <property type="match status" value="1"/>
</dbReference>
<keyword evidence="9" id="KW-1185">Reference proteome</keyword>
<evidence type="ECO:0000256" key="1">
    <source>
        <dbReference type="ARBA" id="ARBA00001974"/>
    </source>
</evidence>
<evidence type="ECO:0000313" key="9">
    <source>
        <dbReference type="Proteomes" id="UP001190700"/>
    </source>
</evidence>
<dbReference type="Gene3D" id="2.40.30.10">
    <property type="entry name" value="Translation factors"/>
    <property type="match status" value="1"/>
</dbReference>
<reference evidence="8 9" key="1">
    <citation type="journal article" date="2015" name="Genome Biol. Evol.">
        <title>Comparative Genomics of a Bacterivorous Green Alga Reveals Evolutionary Causalities and Consequences of Phago-Mixotrophic Mode of Nutrition.</title>
        <authorList>
            <person name="Burns J.A."/>
            <person name="Paasch A."/>
            <person name="Narechania A."/>
            <person name="Kim E."/>
        </authorList>
    </citation>
    <scope>NUCLEOTIDE SEQUENCE [LARGE SCALE GENOMIC DNA]</scope>
    <source>
        <strain evidence="8 9">PLY_AMNH</strain>
    </source>
</reference>
<feature type="domain" description="RsdA/BaiN/AoA(So)-like Rossmann fold-like" evidence="6">
    <location>
        <begin position="30"/>
        <end position="449"/>
    </location>
</feature>
<feature type="domain" description="RsdA/BaiN/AoA(So)-like insert" evidence="7">
    <location>
        <begin position="256"/>
        <end position="397"/>
    </location>
</feature>
<keyword evidence="5" id="KW-0472">Membrane</keyword>
<dbReference type="InterPro" id="IPR057661">
    <property type="entry name" value="RsdA/BaiN/AoA(So)_Rossmann"/>
</dbReference>